<evidence type="ECO:0000256" key="12">
    <source>
        <dbReference type="ARBA" id="ARBA00023139"/>
    </source>
</evidence>
<comment type="subcellular location">
    <subcellularLocation>
        <location evidence="1">Cell outer membrane</location>
        <topology evidence="1">Multi-pass membrane protein</topology>
    </subcellularLocation>
</comment>
<feature type="domain" description="Polysaccharide export protein N-terminal" evidence="15">
    <location>
        <begin position="75"/>
        <end position="168"/>
    </location>
</feature>
<keyword evidence="14" id="KW-0449">Lipoprotein</keyword>
<dbReference type="AlphaFoldDB" id="T0GKT7"/>
<keyword evidence="3" id="KW-0813">Transport</keyword>
<keyword evidence="13" id="KW-0998">Cell outer membrane</keyword>
<evidence type="ECO:0000256" key="14">
    <source>
        <dbReference type="ARBA" id="ARBA00023288"/>
    </source>
</evidence>
<comment type="similarity">
    <text evidence="2">Belongs to the BexD/CtrA/VexA family.</text>
</comment>
<keyword evidence="12" id="KW-0564">Palmitate</keyword>
<comment type="caution">
    <text evidence="17">The sequence shown here is derived from an EMBL/GenBank/DDBJ whole genome shotgun (WGS) entry which is preliminary data.</text>
</comment>
<evidence type="ECO:0000259" key="16">
    <source>
        <dbReference type="Pfam" id="PF22461"/>
    </source>
</evidence>
<dbReference type="Gene3D" id="3.10.560.10">
    <property type="entry name" value="Outer membrane lipoprotein wza domain like"/>
    <property type="match status" value="2"/>
</dbReference>
<evidence type="ECO:0000313" key="18">
    <source>
        <dbReference type="Proteomes" id="UP000015525"/>
    </source>
</evidence>
<reference evidence="17 18" key="1">
    <citation type="journal article" date="2013" name="Genome Announc.">
        <title>Draft Genome Sequence of Sphingobium quisquiliarum Strain P25T, a Novel Hexachlorocyclohexane (HCH)-Degrading Bacterium Isolated from an HCH Dumpsite.</title>
        <authorList>
            <person name="Kumar Singh A."/>
            <person name="Sangwan N."/>
            <person name="Sharma A."/>
            <person name="Gupta V."/>
            <person name="Khurana J.P."/>
            <person name="Lal R."/>
        </authorList>
    </citation>
    <scope>NUCLEOTIDE SEQUENCE [LARGE SCALE GENOMIC DNA]</scope>
    <source>
        <strain evidence="17 18">P25</strain>
    </source>
</reference>
<dbReference type="Gene3D" id="3.30.1950.10">
    <property type="entry name" value="wza like domain"/>
    <property type="match status" value="1"/>
</dbReference>
<evidence type="ECO:0000256" key="10">
    <source>
        <dbReference type="ARBA" id="ARBA00023114"/>
    </source>
</evidence>
<sequence length="385" mass="40853">MAGAACLTMALSGCAIMSASGPSARGIRAERDQTVDEAQIKLVDVTDAITRHLLANAHHASFAEDLGEGRPIGSVIGQGDVLDIAIWEAPPATLFGSSGSDLRLGSTSSGSLARGSSLPEQMVDSDGMIAIPFIGRVQAAGRTPQDIARTITSRLAGMAHQPQAIVRLSRNAAANVTVVGEVANSARVPLTSRGERVLDILATAGGVRQPVGKMTVQITRGMKTTALPLDTVIRDPRQNVRLEPDDVMTLLYQPYSFTALGAIGKNDELPFEATGLTLAQALGRISGLQDSRADVKGVFIFRFEDPAALDPATREGARLTPEGKVPVIYRINMKDPSSFFIAQSFPIRNRDVLYVSNAPLADIQKFVNVIYSTFLPAATTATAFR</sequence>
<keyword evidence="5" id="KW-0762">Sugar transport</keyword>
<evidence type="ECO:0000256" key="11">
    <source>
        <dbReference type="ARBA" id="ARBA00023136"/>
    </source>
</evidence>
<keyword evidence="6" id="KW-0812">Transmembrane</keyword>
<dbReference type="PANTHER" id="PTHR33619:SF3">
    <property type="entry name" value="POLYSACCHARIDE EXPORT PROTEIN GFCE-RELATED"/>
    <property type="match status" value="1"/>
</dbReference>
<evidence type="ECO:0000256" key="8">
    <source>
        <dbReference type="ARBA" id="ARBA00023047"/>
    </source>
</evidence>
<dbReference type="InterPro" id="IPR049712">
    <property type="entry name" value="Poly_export"/>
</dbReference>
<gene>
    <name evidence="17" type="ORF">L288_18110</name>
</gene>
<evidence type="ECO:0000256" key="7">
    <source>
        <dbReference type="ARBA" id="ARBA00022729"/>
    </source>
</evidence>
<evidence type="ECO:0000256" key="3">
    <source>
        <dbReference type="ARBA" id="ARBA00022448"/>
    </source>
</evidence>
<evidence type="ECO:0000256" key="1">
    <source>
        <dbReference type="ARBA" id="ARBA00004571"/>
    </source>
</evidence>
<dbReference type="Proteomes" id="UP000015525">
    <property type="component" value="Unassembled WGS sequence"/>
</dbReference>
<evidence type="ECO:0000256" key="2">
    <source>
        <dbReference type="ARBA" id="ARBA00009450"/>
    </source>
</evidence>
<evidence type="ECO:0000256" key="6">
    <source>
        <dbReference type="ARBA" id="ARBA00022692"/>
    </source>
</evidence>
<organism evidence="17 18">
    <name type="scientific">Sphingobium quisquiliarum P25</name>
    <dbReference type="NCBI Taxonomy" id="1329909"/>
    <lineage>
        <taxon>Bacteria</taxon>
        <taxon>Pseudomonadati</taxon>
        <taxon>Pseudomonadota</taxon>
        <taxon>Alphaproteobacteria</taxon>
        <taxon>Sphingomonadales</taxon>
        <taxon>Sphingomonadaceae</taxon>
        <taxon>Sphingobium</taxon>
    </lineage>
</organism>
<dbReference type="GO" id="GO:0006811">
    <property type="term" value="P:monoatomic ion transport"/>
    <property type="evidence" value="ECO:0007669"/>
    <property type="project" value="UniProtKB-KW"/>
</dbReference>
<evidence type="ECO:0000256" key="4">
    <source>
        <dbReference type="ARBA" id="ARBA00022452"/>
    </source>
</evidence>
<evidence type="ECO:0000256" key="13">
    <source>
        <dbReference type="ARBA" id="ARBA00023237"/>
    </source>
</evidence>
<feature type="domain" description="SLBB" evidence="16">
    <location>
        <begin position="260"/>
        <end position="355"/>
    </location>
</feature>
<dbReference type="GO" id="GO:0046930">
    <property type="term" value="C:pore complex"/>
    <property type="evidence" value="ECO:0007669"/>
    <property type="project" value="UniProtKB-KW"/>
</dbReference>
<evidence type="ECO:0000259" key="15">
    <source>
        <dbReference type="Pfam" id="PF02563"/>
    </source>
</evidence>
<keyword evidence="7" id="KW-0732">Signal</keyword>
<dbReference type="PANTHER" id="PTHR33619">
    <property type="entry name" value="POLYSACCHARIDE EXPORT PROTEIN GFCE-RELATED"/>
    <property type="match status" value="1"/>
</dbReference>
<dbReference type="Pfam" id="PF22461">
    <property type="entry name" value="SLBB_2"/>
    <property type="match status" value="1"/>
</dbReference>
<evidence type="ECO:0000256" key="9">
    <source>
        <dbReference type="ARBA" id="ARBA00023065"/>
    </source>
</evidence>
<dbReference type="EMBL" id="ATHO01000157">
    <property type="protein sequence ID" value="EQB00638.1"/>
    <property type="molecule type" value="Genomic_DNA"/>
</dbReference>
<evidence type="ECO:0000313" key="17">
    <source>
        <dbReference type="EMBL" id="EQB00638.1"/>
    </source>
</evidence>
<dbReference type="InterPro" id="IPR003715">
    <property type="entry name" value="Poly_export_N"/>
</dbReference>
<dbReference type="PATRIC" id="fig|1329909.3.peg.3483"/>
<keyword evidence="18" id="KW-1185">Reference proteome</keyword>
<keyword evidence="4" id="KW-1134">Transmembrane beta strand</keyword>
<dbReference type="GO" id="GO:0015159">
    <property type="term" value="F:polysaccharide transmembrane transporter activity"/>
    <property type="evidence" value="ECO:0007669"/>
    <property type="project" value="InterPro"/>
</dbReference>
<evidence type="ECO:0000256" key="5">
    <source>
        <dbReference type="ARBA" id="ARBA00022597"/>
    </source>
</evidence>
<dbReference type="Pfam" id="PF02563">
    <property type="entry name" value="Poly_export"/>
    <property type="match status" value="1"/>
</dbReference>
<keyword evidence="11" id="KW-0472">Membrane</keyword>
<name>T0GKT7_9SPHN</name>
<proteinExistence type="inferred from homology"/>
<dbReference type="InterPro" id="IPR054765">
    <property type="entry name" value="SLBB_dom"/>
</dbReference>
<protein>
    <submittedName>
        <fullName evidence="17">Capsular polysaccharide biosynthesis protein</fullName>
    </submittedName>
</protein>
<keyword evidence="10" id="KW-0626">Porin</keyword>
<dbReference type="GO" id="GO:0015288">
    <property type="term" value="F:porin activity"/>
    <property type="evidence" value="ECO:0007669"/>
    <property type="project" value="UniProtKB-KW"/>
</dbReference>
<dbReference type="GO" id="GO:0009279">
    <property type="term" value="C:cell outer membrane"/>
    <property type="evidence" value="ECO:0007669"/>
    <property type="project" value="UniProtKB-SubCell"/>
</dbReference>
<accession>T0GKT7</accession>
<keyword evidence="9" id="KW-0406">Ion transport</keyword>
<keyword evidence="8" id="KW-0625">Polysaccharide transport</keyword>